<reference evidence="3 4" key="1">
    <citation type="submission" date="2020-08" db="EMBL/GenBank/DDBJ databases">
        <title>Genomic Encyclopedia of Type Strains, Phase IV (KMG-IV): sequencing the most valuable type-strain genomes for metagenomic binning, comparative biology and taxonomic classification.</title>
        <authorList>
            <person name="Goeker M."/>
        </authorList>
    </citation>
    <scope>NUCLEOTIDE SEQUENCE [LARGE SCALE GENOMIC DNA]</scope>
    <source>
        <strain evidence="3 4">DSM 22198</strain>
    </source>
</reference>
<dbReference type="PANTHER" id="PTHR33755:SF8">
    <property type="entry name" value="TOXIN PARE2"/>
    <property type="match status" value="1"/>
</dbReference>
<dbReference type="InterPro" id="IPR051803">
    <property type="entry name" value="TA_system_RelE-like_toxin"/>
</dbReference>
<keyword evidence="4" id="KW-1185">Reference proteome</keyword>
<dbReference type="Gene3D" id="3.30.2310.20">
    <property type="entry name" value="RelE-like"/>
    <property type="match status" value="1"/>
</dbReference>
<dbReference type="AlphaFoldDB" id="A0A7X0EF92"/>
<comment type="similarity">
    <text evidence="1">Belongs to the RelE toxin family.</text>
</comment>
<evidence type="ECO:0000313" key="4">
    <source>
        <dbReference type="Proteomes" id="UP000539175"/>
    </source>
</evidence>
<dbReference type="RefSeq" id="WP_184807236.1">
    <property type="nucleotide sequence ID" value="NZ_JACIIZ010000019.1"/>
</dbReference>
<dbReference type="InterPro" id="IPR035093">
    <property type="entry name" value="RelE/ParE_toxin_dom_sf"/>
</dbReference>
<dbReference type="EMBL" id="JACIIZ010000019">
    <property type="protein sequence ID" value="MBB6254713.1"/>
    <property type="molecule type" value="Genomic_DNA"/>
</dbReference>
<evidence type="ECO:0000256" key="1">
    <source>
        <dbReference type="ARBA" id="ARBA00006226"/>
    </source>
</evidence>
<protein>
    <submittedName>
        <fullName evidence="3">Plasmid stabilization system protein ParE</fullName>
    </submittedName>
</protein>
<comment type="caution">
    <text evidence="3">The sequence shown here is derived from an EMBL/GenBank/DDBJ whole genome shotgun (WGS) entry which is preliminary data.</text>
</comment>
<dbReference type="PANTHER" id="PTHR33755">
    <property type="entry name" value="TOXIN PARE1-RELATED"/>
    <property type="match status" value="1"/>
</dbReference>
<keyword evidence="2" id="KW-1277">Toxin-antitoxin system</keyword>
<dbReference type="Pfam" id="PF05016">
    <property type="entry name" value="ParE_toxin"/>
    <property type="match status" value="1"/>
</dbReference>
<evidence type="ECO:0000313" key="3">
    <source>
        <dbReference type="EMBL" id="MBB6254713.1"/>
    </source>
</evidence>
<dbReference type="InterPro" id="IPR007712">
    <property type="entry name" value="RelE/ParE_toxin"/>
</dbReference>
<gene>
    <name evidence="3" type="ORF">FHS74_005303</name>
</gene>
<proteinExistence type="inferred from homology"/>
<organism evidence="3 4">
    <name type="scientific">Nitrospirillum iridis</name>
    <dbReference type="NCBI Taxonomy" id="765888"/>
    <lineage>
        <taxon>Bacteria</taxon>
        <taxon>Pseudomonadati</taxon>
        <taxon>Pseudomonadota</taxon>
        <taxon>Alphaproteobacteria</taxon>
        <taxon>Rhodospirillales</taxon>
        <taxon>Azospirillaceae</taxon>
        <taxon>Nitrospirillum</taxon>
    </lineage>
</organism>
<sequence>MTFTIIFTPKASEEVDITSDWYQEEAPRARARFVEELTAILERLAYAPRQFPIVHKDVRRAVFDRFPYFLVFRIMDAEVHVLACLHSRRNPRHWRRRS</sequence>
<accession>A0A7X0EF92</accession>
<name>A0A7X0EF92_9PROT</name>
<evidence type="ECO:0000256" key="2">
    <source>
        <dbReference type="ARBA" id="ARBA00022649"/>
    </source>
</evidence>
<dbReference type="Proteomes" id="UP000539175">
    <property type="component" value="Unassembled WGS sequence"/>
</dbReference>